<dbReference type="AlphaFoldDB" id="A0A518HWC3"/>
<proteinExistence type="predicted"/>
<dbReference type="KEGG" id="snep:Enr13x_50260"/>
<evidence type="ECO:0008006" key="3">
    <source>
        <dbReference type="Google" id="ProtNLM"/>
    </source>
</evidence>
<gene>
    <name evidence="1" type="ORF">Enr13x_50260</name>
</gene>
<accession>A0A518HWC3</accession>
<keyword evidence="2" id="KW-1185">Reference proteome</keyword>
<dbReference type="Proteomes" id="UP000319004">
    <property type="component" value="Chromosome"/>
</dbReference>
<protein>
    <recommendedName>
        <fullName evidence="3">DUF1598 domain-containing protein</fullName>
    </recommendedName>
</protein>
<evidence type="ECO:0000313" key="2">
    <source>
        <dbReference type="Proteomes" id="UP000319004"/>
    </source>
</evidence>
<evidence type="ECO:0000313" key="1">
    <source>
        <dbReference type="EMBL" id="QDV45152.1"/>
    </source>
</evidence>
<reference evidence="1 2" key="1">
    <citation type="submission" date="2019-03" db="EMBL/GenBank/DDBJ databases">
        <title>Deep-cultivation of Planctomycetes and their phenomic and genomic characterization uncovers novel biology.</title>
        <authorList>
            <person name="Wiegand S."/>
            <person name="Jogler M."/>
            <person name="Boedeker C."/>
            <person name="Pinto D."/>
            <person name="Vollmers J."/>
            <person name="Rivas-Marin E."/>
            <person name="Kohn T."/>
            <person name="Peeters S.H."/>
            <person name="Heuer A."/>
            <person name="Rast P."/>
            <person name="Oberbeckmann S."/>
            <person name="Bunk B."/>
            <person name="Jeske O."/>
            <person name="Meyerdierks A."/>
            <person name="Storesund J.E."/>
            <person name="Kallscheuer N."/>
            <person name="Luecker S."/>
            <person name="Lage O.M."/>
            <person name="Pohl T."/>
            <person name="Merkel B.J."/>
            <person name="Hornburger P."/>
            <person name="Mueller R.-W."/>
            <person name="Bruemmer F."/>
            <person name="Labrenz M."/>
            <person name="Spormann A.M."/>
            <person name="Op den Camp H."/>
            <person name="Overmann J."/>
            <person name="Amann R."/>
            <person name="Jetten M.S.M."/>
            <person name="Mascher T."/>
            <person name="Medema M.H."/>
            <person name="Devos D.P."/>
            <person name="Kaster A.-K."/>
            <person name="Ovreas L."/>
            <person name="Rohde M."/>
            <person name="Galperin M.Y."/>
            <person name="Jogler C."/>
        </authorList>
    </citation>
    <scope>NUCLEOTIDE SEQUENCE [LARGE SCALE GENOMIC DNA]</scope>
    <source>
        <strain evidence="1 2">Enr13</strain>
    </source>
</reference>
<dbReference type="InterPro" id="IPR011487">
    <property type="entry name" value="DUF1598"/>
</dbReference>
<name>A0A518HWC3_9BACT</name>
<dbReference type="Pfam" id="PF07643">
    <property type="entry name" value="DUF1598"/>
    <property type="match status" value="1"/>
</dbReference>
<dbReference type="EMBL" id="CP037423">
    <property type="protein sequence ID" value="QDV45152.1"/>
    <property type="molecule type" value="Genomic_DNA"/>
</dbReference>
<sequence>MVLFCVLPEAAVAQGIAAIQNVSSTPFVTGITPIIGSRGAVGGVLVDADGVVGRVQPAELDQLRDRWNQLSDSSDGAANVETEFRVISLAGLDRALTERLENGKPITPSMAFLAGLRRVEYVFAVPPDGSTPHGDVFIAGPGGPWKANEAGEVVGVADGRAVLRLDDLMDALRRGALRNDADVNDRQISCSIEPTAEGLRQFARVQARLRRFNRQAVDAMETAIGPQQVLIRGIDVDSHFAQVLLSADYAMKRLAMGFEAAPIDSLPSYLRLLQRHNDRNQLSSPRWWMASDYEPLRCTSDRLAWQIRGRRIRTLTQDSLLTADGARKTLAQENELAQQWADAMTEGFDELSTALPIFAELSNCFDLAVFGALMAAEGLAVRADCQFNVLSDASRLQGPRYRVPTSIPSVASTIRGRKGWIVSVSGGVSIDAWSVVGQTETDDGIAASRARAVQGAGQAAGQAAGQRWWW</sequence>
<organism evidence="1 2">
    <name type="scientific">Stieleria neptunia</name>
    <dbReference type="NCBI Taxonomy" id="2527979"/>
    <lineage>
        <taxon>Bacteria</taxon>
        <taxon>Pseudomonadati</taxon>
        <taxon>Planctomycetota</taxon>
        <taxon>Planctomycetia</taxon>
        <taxon>Pirellulales</taxon>
        <taxon>Pirellulaceae</taxon>
        <taxon>Stieleria</taxon>
    </lineage>
</organism>